<accession>A0AA36H354</accession>
<organism evidence="1 2">
    <name type="scientific">Cylicocyclus nassatus</name>
    <name type="common">Nematode worm</name>
    <dbReference type="NCBI Taxonomy" id="53992"/>
    <lineage>
        <taxon>Eukaryota</taxon>
        <taxon>Metazoa</taxon>
        <taxon>Ecdysozoa</taxon>
        <taxon>Nematoda</taxon>
        <taxon>Chromadorea</taxon>
        <taxon>Rhabditida</taxon>
        <taxon>Rhabditina</taxon>
        <taxon>Rhabditomorpha</taxon>
        <taxon>Strongyloidea</taxon>
        <taxon>Strongylidae</taxon>
        <taxon>Cylicocyclus</taxon>
    </lineage>
</organism>
<evidence type="ECO:0000313" key="1">
    <source>
        <dbReference type="EMBL" id="CAJ0603077.1"/>
    </source>
</evidence>
<protein>
    <submittedName>
        <fullName evidence="1">Uncharacterized protein</fullName>
    </submittedName>
</protein>
<comment type="caution">
    <text evidence="1">The sequence shown here is derived from an EMBL/GenBank/DDBJ whole genome shotgun (WGS) entry which is preliminary data.</text>
</comment>
<name>A0AA36H354_CYLNA</name>
<dbReference type="AlphaFoldDB" id="A0AA36H354"/>
<gene>
    <name evidence="1" type="ORF">CYNAS_LOCUS15060</name>
</gene>
<dbReference type="EMBL" id="CATQJL010000305">
    <property type="protein sequence ID" value="CAJ0603077.1"/>
    <property type="molecule type" value="Genomic_DNA"/>
</dbReference>
<proteinExistence type="predicted"/>
<sequence length="279" mass="31450">MEEFRLYVEQCEKTKALLPEWYDHRVKVETELRGLARQLEEWEVESITAAISSMVASGVEPADVDNPSTDAMPRSSVPLRLSKSVQKKIRRKRGRSFLCRRKSKGPTSLVFAVKCGGVREKKTVGRMLESASSKALQDHIDSTVALLEQDKTLTENLAKAVEGLIEKECLLLQKINFGGHSENDFFLPPETSANALIAVVWRLSRQNFCTPKFLCDMLGILMDLNWSLHLAEAVRDITNLALEGSQYRGEVSLQLRTFADKAGQCQSVCRLIMEYLELQ</sequence>
<dbReference type="Proteomes" id="UP001176961">
    <property type="component" value="Unassembled WGS sequence"/>
</dbReference>
<keyword evidence="2" id="KW-1185">Reference proteome</keyword>
<evidence type="ECO:0000313" key="2">
    <source>
        <dbReference type="Proteomes" id="UP001176961"/>
    </source>
</evidence>
<reference evidence="1" key="1">
    <citation type="submission" date="2023-07" db="EMBL/GenBank/DDBJ databases">
        <authorList>
            <consortium name="CYATHOMIX"/>
        </authorList>
    </citation>
    <scope>NUCLEOTIDE SEQUENCE</scope>
    <source>
        <strain evidence="1">N/A</strain>
    </source>
</reference>